<proteinExistence type="predicted"/>
<dbReference type="OrthoDB" id="6436823at2759"/>
<sequence length="182" mass="20293">MDCRVRFHIAKRKSVDFSSFPNGHGLVLFSYTCCSCLHPIYLYPPVHRPDMALHGFTLDPLVVFENYSEPADLLRDDLSILRHDDESDPVYMAPVDDATQSSWANNDEEDMYCVPYEGSSTSSTAPPLPSPCMGPVSCLPKGLTNIFYVARLRFSNLNNSCTKCVELFSSGESPNPLVLDCK</sequence>
<name>A0A8X6JHP9_9ARAC</name>
<evidence type="ECO:0000313" key="2">
    <source>
        <dbReference type="Proteomes" id="UP000886998"/>
    </source>
</evidence>
<reference evidence="1" key="1">
    <citation type="submission" date="2020-08" db="EMBL/GenBank/DDBJ databases">
        <title>Multicomponent nature underlies the extraordinary mechanical properties of spider dragline silk.</title>
        <authorList>
            <person name="Kono N."/>
            <person name="Nakamura H."/>
            <person name="Mori M."/>
            <person name="Yoshida Y."/>
            <person name="Ohtoshi R."/>
            <person name="Malay A.D."/>
            <person name="Moran D.A.P."/>
            <person name="Tomita M."/>
            <person name="Numata K."/>
            <person name="Arakawa K."/>
        </authorList>
    </citation>
    <scope>NUCLEOTIDE SEQUENCE</scope>
</reference>
<dbReference type="EMBL" id="BMAV01024254">
    <property type="protein sequence ID" value="GFS31494.1"/>
    <property type="molecule type" value="Genomic_DNA"/>
</dbReference>
<keyword evidence="2" id="KW-1185">Reference proteome</keyword>
<dbReference type="AlphaFoldDB" id="A0A8X6JHP9"/>
<dbReference type="Proteomes" id="UP000886998">
    <property type="component" value="Unassembled WGS sequence"/>
</dbReference>
<organism evidence="1 2">
    <name type="scientific">Trichonephila inaurata madagascariensis</name>
    <dbReference type="NCBI Taxonomy" id="2747483"/>
    <lineage>
        <taxon>Eukaryota</taxon>
        <taxon>Metazoa</taxon>
        <taxon>Ecdysozoa</taxon>
        <taxon>Arthropoda</taxon>
        <taxon>Chelicerata</taxon>
        <taxon>Arachnida</taxon>
        <taxon>Araneae</taxon>
        <taxon>Araneomorphae</taxon>
        <taxon>Entelegynae</taxon>
        <taxon>Araneoidea</taxon>
        <taxon>Nephilidae</taxon>
        <taxon>Trichonephila</taxon>
        <taxon>Trichonephila inaurata</taxon>
    </lineage>
</organism>
<evidence type="ECO:0000313" key="1">
    <source>
        <dbReference type="EMBL" id="GFS31494.1"/>
    </source>
</evidence>
<accession>A0A8X6JHP9</accession>
<protein>
    <submittedName>
        <fullName evidence="1">Uncharacterized protein</fullName>
    </submittedName>
</protein>
<gene>
    <name evidence="1" type="primary">AVEN_113331_1</name>
    <name evidence="1" type="ORF">TNIN_191391</name>
</gene>
<comment type="caution">
    <text evidence="1">The sequence shown here is derived from an EMBL/GenBank/DDBJ whole genome shotgun (WGS) entry which is preliminary data.</text>
</comment>